<accession>A0A258HEN6</accession>
<proteinExistence type="predicted"/>
<dbReference type="Pfam" id="PF11164">
    <property type="entry name" value="DUF2948"/>
    <property type="match status" value="1"/>
</dbReference>
<protein>
    <recommendedName>
        <fullName evidence="3">DUF2948 domain-containing protein</fullName>
    </recommendedName>
</protein>
<dbReference type="AlphaFoldDB" id="A0A258HEN6"/>
<sequence>MTTEALEWDAQEAIRAQSGSASEPLRLLAEDGEDLAIISAALQDAILRPADIVWEKGARRLTIELSRFCWECGGTRVRAAMQFGDVLAVKSRGLPRLPDAPLELLAIHFFEGEAPGGRAILMFAGGGDLRVDVECLDAVVTDLSERWPARVAPTHLDAPSAGMEP</sequence>
<dbReference type="InterPro" id="IPR021335">
    <property type="entry name" value="DUF2948"/>
</dbReference>
<evidence type="ECO:0000313" key="2">
    <source>
        <dbReference type="Proteomes" id="UP000216147"/>
    </source>
</evidence>
<gene>
    <name evidence="1" type="ORF">B7Y86_15455</name>
</gene>
<comment type="caution">
    <text evidence="1">The sequence shown here is derived from an EMBL/GenBank/DDBJ whole genome shotgun (WGS) entry which is preliminary data.</text>
</comment>
<dbReference type="Proteomes" id="UP000216147">
    <property type="component" value="Unassembled WGS sequence"/>
</dbReference>
<reference evidence="1 2" key="1">
    <citation type="submission" date="2017-03" db="EMBL/GenBank/DDBJ databases">
        <title>Lifting the veil on microbial sulfur biogeochemistry in mining wastewaters.</title>
        <authorList>
            <person name="Kantor R.S."/>
            <person name="Colenbrander Nelson T."/>
            <person name="Marshall S."/>
            <person name="Bennett D."/>
            <person name="Apte S."/>
            <person name="Camacho D."/>
            <person name="Thomas B.C."/>
            <person name="Warren L.A."/>
            <person name="Banfield J.F."/>
        </authorList>
    </citation>
    <scope>NUCLEOTIDE SEQUENCE [LARGE SCALE GENOMIC DNA]</scope>
    <source>
        <strain evidence="1">32-68-21</strain>
    </source>
</reference>
<name>A0A258HEN6_9CAUL</name>
<evidence type="ECO:0000313" key="1">
    <source>
        <dbReference type="EMBL" id="OYX54803.1"/>
    </source>
</evidence>
<organism evidence="1 2">
    <name type="scientific">Brevundimonas subvibrioides</name>
    <dbReference type="NCBI Taxonomy" id="74313"/>
    <lineage>
        <taxon>Bacteria</taxon>
        <taxon>Pseudomonadati</taxon>
        <taxon>Pseudomonadota</taxon>
        <taxon>Alphaproteobacteria</taxon>
        <taxon>Caulobacterales</taxon>
        <taxon>Caulobacteraceae</taxon>
        <taxon>Brevundimonas</taxon>
    </lineage>
</organism>
<dbReference type="EMBL" id="NCEQ01000020">
    <property type="protein sequence ID" value="OYX54803.1"/>
    <property type="molecule type" value="Genomic_DNA"/>
</dbReference>
<evidence type="ECO:0008006" key="3">
    <source>
        <dbReference type="Google" id="ProtNLM"/>
    </source>
</evidence>